<feature type="domain" description="HNH nuclease" evidence="1">
    <location>
        <begin position="317"/>
        <end position="367"/>
    </location>
</feature>
<accession>A0A5C8NFI7</accession>
<dbReference type="RefSeq" id="WP_147687100.1">
    <property type="nucleotide sequence ID" value="NZ_VDUX01000006.1"/>
</dbReference>
<evidence type="ECO:0000313" key="2">
    <source>
        <dbReference type="EMBL" id="TXL57575.1"/>
    </source>
</evidence>
<organism evidence="2 3">
    <name type="scientific">Aeromicrobium terrae</name>
    <dbReference type="NCBI Taxonomy" id="2498846"/>
    <lineage>
        <taxon>Bacteria</taxon>
        <taxon>Bacillati</taxon>
        <taxon>Actinomycetota</taxon>
        <taxon>Actinomycetes</taxon>
        <taxon>Propionibacteriales</taxon>
        <taxon>Nocardioidaceae</taxon>
        <taxon>Aeromicrobium</taxon>
    </lineage>
</organism>
<dbReference type="Proteomes" id="UP000321571">
    <property type="component" value="Unassembled WGS sequence"/>
</dbReference>
<dbReference type="EMBL" id="VDUX01000006">
    <property type="protein sequence ID" value="TXL57575.1"/>
    <property type="molecule type" value="Genomic_DNA"/>
</dbReference>
<keyword evidence="2" id="KW-0540">Nuclease</keyword>
<gene>
    <name evidence="2" type="ORF">FHP06_12335</name>
</gene>
<evidence type="ECO:0000313" key="3">
    <source>
        <dbReference type="Proteomes" id="UP000321571"/>
    </source>
</evidence>
<protein>
    <submittedName>
        <fullName evidence="2">HNH endonuclease</fullName>
    </submittedName>
</protein>
<dbReference type="OrthoDB" id="5241234at2"/>
<keyword evidence="2" id="KW-0255">Endonuclease</keyword>
<dbReference type="CDD" id="cd00085">
    <property type="entry name" value="HNHc"/>
    <property type="match status" value="1"/>
</dbReference>
<dbReference type="SMART" id="SM00507">
    <property type="entry name" value="HNHc"/>
    <property type="match status" value="1"/>
</dbReference>
<dbReference type="InterPro" id="IPR003615">
    <property type="entry name" value="HNH_nuc"/>
</dbReference>
<keyword evidence="3" id="KW-1185">Reference proteome</keyword>
<comment type="caution">
    <text evidence="2">The sequence shown here is derived from an EMBL/GenBank/DDBJ whole genome shotgun (WGS) entry which is preliminary data.</text>
</comment>
<dbReference type="AlphaFoldDB" id="A0A5C8NFI7"/>
<sequence length="407" mass="44450">MFEDVPAGQVLDAVACHAFSDPLERAGQRLDGIRALDRLIRAAQAAQAELIVDFYEDPQALHMSGGSDMTTATIAEISLARNISPGAAGNQFGFALGLSRLPSVHAALRDGVISEPTAKAVVNETVALDGDALVLFDGEITDRLTGLTPGRARLLARRLVIAIDAEAARRREERNRADQRVSLMPELDGVAVLQVRGPAEQLVAAHKTLESWALGLRSTGDERPVGTIMVQTLVERLTGRTHVDDLDVEIGVVVGAETLVGADHQPAEIDGYGPISPDLADTIISRAHRAFYRRLITDPLDHTLVGRDPRRRRFDGPLAGYLKARDRRCRQPGCDCRIRDLDHIRDHQHGGPTAPDNGQGLCRRSHTFKHLPGWNVTRAKNGDLRWRTAAGRTYTSTTPPYLVRSRT</sequence>
<proteinExistence type="predicted"/>
<name>A0A5C8NFI7_9ACTN</name>
<reference evidence="2 3" key="1">
    <citation type="submission" date="2019-06" db="EMBL/GenBank/DDBJ databases">
        <title>Aeromicrobium sp. nov., isolated from a maize field.</title>
        <authorList>
            <person name="Lin S.-Y."/>
            <person name="Tsai C.-F."/>
            <person name="Young C.-C."/>
        </authorList>
    </citation>
    <scope>NUCLEOTIDE SEQUENCE [LARGE SCALE GENOMIC DNA]</scope>
    <source>
        <strain evidence="2 3">CC-CFT486</strain>
    </source>
</reference>
<keyword evidence="2" id="KW-0378">Hydrolase</keyword>
<dbReference type="GO" id="GO:0004519">
    <property type="term" value="F:endonuclease activity"/>
    <property type="evidence" value="ECO:0007669"/>
    <property type="project" value="UniProtKB-KW"/>
</dbReference>
<evidence type="ECO:0000259" key="1">
    <source>
        <dbReference type="SMART" id="SM00507"/>
    </source>
</evidence>